<dbReference type="GeneID" id="38777068"/>
<dbReference type="AlphaFoldDB" id="A0A401GDD9"/>
<keyword evidence="2" id="KW-1185">Reference proteome</keyword>
<dbReference type="RefSeq" id="XP_027611064.1">
    <property type="nucleotide sequence ID" value="XM_027755263.1"/>
</dbReference>
<dbReference type="OrthoDB" id="2867883at2759"/>
<evidence type="ECO:0000313" key="1">
    <source>
        <dbReference type="EMBL" id="GBE80151.1"/>
    </source>
</evidence>
<proteinExistence type="predicted"/>
<dbReference type="Proteomes" id="UP000287166">
    <property type="component" value="Unassembled WGS sequence"/>
</dbReference>
<accession>A0A401GDD9</accession>
<protein>
    <submittedName>
        <fullName evidence="1">Uncharacterized protein</fullName>
    </submittedName>
</protein>
<organism evidence="1 2">
    <name type="scientific">Sparassis crispa</name>
    <dbReference type="NCBI Taxonomy" id="139825"/>
    <lineage>
        <taxon>Eukaryota</taxon>
        <taxon>Fungi</taxon>
        <taxon>Dikarya</taxon>
        <taxon>Basidiomycota</taxon>
        <taxon>Agaricomycotina</taxon>
        <taxon>Agaricomycetes</taxon>
        <taxon>Polyporales</taxon>
        <taxon>Sparassidaceae</taxon>
        <taxon>Sparassis</taxon>
    </lineage>
</organism>
<name>A0A401GDD9_9APHY</name>
<sequence length="174" mass="19864">MGWRSNTSSAREPYTWPSSPENWFSGVCDHSKVLLQGHQRTVSVDLRLHDAWQYGESRSPVIPRLHCELQTIHHLDQERIALMKNAIGISKDICVARELYLEQLRARLGRSADIRRSQEGRTQLGGVVPVALPDSRTLTREVVEISVKHVFHVTKREVQKWAADVFTNLLPGHI</sequence>
<dbReference type="EMBL" id="BFAD01000002">
    <property type="protein sequence ID" value="GBE80151.1"/>
    <property type="molecule type" value="Genomic_DNA"/>
</dbReference>
<dbReference type="InParanoid" id="A0A401GDD9"/>
<evidence type="ECO:0000313" key="2">
    <source>
        <dbReference type="Proteomes" id="UP000287166"/>
    </source>
</evidence>
<comment type="caution">
    <text evidence="1">The sequence shown here is derived from an EMBL/GenBank/DDBJ whole genome shotgun (WGS) entry which is preliminary data.</text>
</comment>
<reference evidence="1 2" key="1">
    <citation type="journal article" date="2018" name="Sci. Rep.">
        <title>Genome sequence of the cauliflower mushroom Sparassis crispa (Hanabiratake) and its association with beneficial usage.</title>
        <authorList>
            <person name="Kiyama R."/>
            <person name="Furutani Y."/>
            <person name="Kawaguchi K."/>
            <person name="Nakanishi T."/>
        </authorList>
    </citation>
    <scope>NUCLEOTIDE SEQUENCE [LARGE SCALE GENOMIC DNA]</scope>
</reference>
<gene>
    <name evidence="1" type="ORF">SCP_0213540</name>
</gene>